<accession>A0A5N6DM87</accession>
<dbReference type="VEuPathDB" id="FungiDB:BDV34DRAFT_92344"/>
<proteinExistence type="predicted"/>
<protein>
    <submittedName>
        <fullName evidence="1">Uncharacterized protein</fullName>
    </submittedName>
</protein>
<evidence type="ECO:0000313" key="1">
    <source>
        <dbReference type="EMBL" id="KAB8206215.1"/>
    </source>
</evidence>
<dbReference type="EMBL" id="ML734965">
    <property type="protein sequence ID" value="KAB8206215.1"/>
    <property type="molecule type" value="Genomic_DNA"/>
</dbReference>
<organism evidence="1 2">
    <name type="scientific">Aspergillus parasiticus</name>
    <dbReference type="NCBI Taxonomy" id="5067"/>
    <lineage>
        <taxon>Eukaryota</taxon>
        <taxon>Fungi</taxon>
        <taxon>Dikarya</taxon>
        <taxon>Ascomycota</taxon>
        <taxon>Pezizomycotina</taxon>
        <taxon>Eurotiomycetes</taxon>
        <taxon>Eurotiomycetidae</taxon>
        <taxon>Eurotiales</taxon>
        <taxon>Aspergillaceae</taxon>
        <taxon>Aspergillus</taxon>
        <taxon>Aspergillus subgen. Circumdati</taxon>
    </lineage>
</organism>
<reference evidence="1 2" key="1">
    <citation type="submission" date="2019-04" db="EMBL/GenBank/DDBJ databases">
        <title>Fungal friends and foes A comparative genomics study of 23 Aspergillus species from section Flavi.</title>
        <authorList>
            <consortium name="DOE Joint Genome Institute"/>
            <person name="Kjaerbolling I."/>
            <person name="Vesth T.C."/>
            <person name="Frisvad J.C."/>
            <person name="Nybo J.L."/>
            <person name="Theobald S."/>
            <person name="Kildgaard S."/>
            <person name="Petersen T.I."/>
            <person name="Kuo A."/>
            <person name="Sato A."/>
            <person name="Lyhne E.K."/>
            <person name="Kogle M.E."/>
            <person name="Wiebenga A."/>
            <person name="Kun R.S."/>
            <person name="Lubbers R.J."/>
            <person name="Makela M.R."/>
            <person name="Barry K."/>
            <person name="Chovatia M."/>
            <person name="Clum A."/>
            <person name="Daum C."/>
            <person name="Haridas S."/>
            <person name="He G."/>
            <person name="LaButti K."/>
            <person name="Lipzen A."/>
            <person name="Mondo S."/>
            <person name="Pangilinan J."/>
            <person name="Riley R."/>
            <person name="Salamov A."/>
            <person name="Simmons B.A."/>
            <person name="Magnuson J.K."/>
            <person name="Henrissat B."/>
            <person name="Mortensen U.H."/>
            <person name="Larsen T.O."/>
            <person name="De vries R.P."/>
            <person name="Grigoriev I.V."/>
            <person name="Machida M."/>
            <person name="Baker S.E."/>
            <person name="Andersen M.R."/>
        </authorList>
    </citation>
    <scope>NUCLEOTIDE SEQUENCE [LARGE SCALE GENOMIC DNA]</scope>
    <source>
        <strain evidence="1 2">CBS 117618</strain>
    </source>
</reference>
<gene>
    <name evidence="1" type="ORF">BDV34DRAFT_92344</name>
</gene>
<name>A0A5N6DM87_ASPPA</name>
<dbReference type="AlphaFoldDB" id="A0A5N6DM87"/>
<keyword evidence="2" id="KW-1185">Reference proteome</keyword>
<dbReference type="Proteomes" id="UP000326532">
    <property type="component" value="Unassembled WGS sequence"/>
</dbReference>
<sequence length="88" mass="9945">MRSPLVEFRNKGALLLLSYSSTSSVHTPRHFLPFNTVARCSSRSGVNLTQHPINCGEAKIRPCFICMFMCTYVLATFTGELRQGARRY</sequence>
<evidence type="ECO:0000313" key="2">
    <source>
        <dbReference type="Proteomes" id="UP000326532"/>
    </source>
</evidence>